<reference evidence="1" key="1">
    <citation type="submission" date="2022-10" db="EMBL/GenBank/DDBJ databases">
        <title>Whole-Genome Sequencing of Brachybacterium huguangmaarense BRM-3, Isolated from Betula schmidtii.</title>
        <authorList>
            <person name="Haam D."/>
        </authorList>
    </citation>
    <scope>NUCLEOTIDE SEQUENCE</scope>
    <source>
        <strain evidence="1">BRM-3</strain>
    </source>
</reference>
<protein>
    <submittedName>
        <fullName evidence="1">Uncharacterized protein</fullName>
    </submittedName>
</protein>
<evidence type="ECO:0000313" key="1">
    <source>
        <dbReference type="EMBL" id="UYG15795.1"/>
    </source>
</evidence>
<proteinExistence type="predicted"/>
<sequence length="144" mass="15572">MMARRGAAVRPARPAPECPDCGAEVWQAWSLYGKCWIALAPRRYPLEGQYGTYEVWRDAHGGLLAAYLEHGARGDQEGSWRGVHHNASCGTWARDTAAALVAEARAVLPVLTEDELLALGGALRDLGARISAEIRGRALPHTDA</sequence>
<dbReference type="Proteomes" id="UP001164305">
    <property type="component" value="Chromosome"/>
</dbReference>
<name>A0ABY6FY82_9MICO</name>
<gene>
    <name evidence="1" type="ORF">BRM3_09065</name>
</gene>
<dbReference type="EMBL" id="CP107020">
    <property type="protein sequence ID" value="UYG15795.1"/>
    <property type="molecule type" value="Genomic_DNA"/>
</dbReference>
<evidence type="ECO:0000313" key="2">
    <source>
        <dbReference type="Proteomes" id="UP001164305"/>
    </source>
</evidence>
<accession>A0ABY6FY82</accession>
<dbReference type="RefSeq" id="WP_263593009.1">
    <property type="nucleotide sequence ID" value="NZ_CP107020.1"/>
</dbReference>
<keyword evidence="2" id="KW-1185">Reference proteome</keyword>
<organism evidence="1 2">
    <name type="scientific">Brachybacterium huguangmaarense</name>
    <dbReference type="NCBI Taxonomy" id="1652028"/>
    <lineage>
        <taxon>Bacteria</taxon>
        <taxon>Bacillati</taxon>
        <taxon>Actinomycetota</taxon>
        <taxon>Actinomycetes</taxon>
        <taxon>Micrococcales</taxon>
        <taxon>Dermabacteraceae</taxon>
        <taxon>Brachybacterium</taxon>
    </lineage>
</organism>